<feature type="binding site" evidence="4">
    <location>
        <position position="29"/>
    </location>
    <ligand>
        <name>Mg(2+)</name>
        <dbReference type="ChEBI" id="CHEBI:18420"/>
    </ligand>
</feature>
<feature type="binding site" evidence="3">
    <location>
        <begin position="125"/>
        <end position="128"/>
    </location>
    <ligand>
        <name>GTP</name>
        <dbReference type="ChEBI" id="CHEBI:37565"/>
    </ligand>
</feature>
<evidence type="ECO:0000256" key="2">
    <source>
        <dbReference type="ARBA" id="ARBA00023134"/>
    </source>
</evidence>
<feature type="binding site" evidence="3">
    <location>
        <begin position="22"/>
        <end position="29"/>
    </location>
    <ligand>
        <name>GTP</name>
        <dbReference type="ChEBI" id="CHEBI:37565"/>
    </ligand>
</feature>
<keyword evidence="4" id="KW-0479">Metal-binding</keyword>
<dbReference type="Gene3D" id="3.40.50.300">
    <property type="entry name" value="P-loop containing nucleotide triphosphate hydrolases"/>
    <property type="match status" value="1"/>
</dbReference>
<dbReference type="GO" id="GO:0046872">
    <property type="term" value="F:metal ion binding"/>
    <property type="evidence" value="ECO:0007669"/>
    <property type="project" value="UniProtKB-KW"/>
</dbReference>
<dbReference type="InterPro" id="IPR024156">
    <property type="entry name" value="Small_GTPase_ARF"/>
</dbReference>
<dbReference type="PANTHER" id="PTHR11711">
    <property type="entry name" value="ADP RIBOSYLATION FACTOR-RELATED"/>
    <property type="match status" value="1"/>
</dbReference>
<evidence type="ECO:0000256" key="1">
    <source>
        <dbReference type="ARBA" id="ARBA00022741"/>
    </source>
</evidence>
<dbReference type="EMBL" id="CP042187">
    <property type="protein sequence ID" value="QDS69565.1"/>
    <property type="molecule type" value="Genomic_DNA"/>
</dbReference>
<evidence type="ECO:0000313" key="6">
    <source>
        <dbReference type="EMBL" id="QDS69565.1"/>
    </source>
</evidence>
<proteinExistence type="predicted"/>
<name>A0A517L1Q3_9PEZI</name>
<dbReference type="GO" id="GO:0005525">
    <property type="term" value="F:GTP binding"/>
    <property type="evidence" value="ECO:0007669"/>
    <property type="project" value="UniProtKB-KW"/>
</dbReference>
<dbReference type="InterPro" id="IPR027417">
    <property type="entry name" value="P-loop_NTPase"/>
</dbReference>
<dbReference type="STRING" id="50376.A0A517L1Q3"/>
<keyword evidence="7" id="KW-1185">Reference proteome</keyword>
<evidence type="ECO:0000313" key="7">
    <source>
        <dbReference type="Proteomes" id="UP000316270"/>
    </source>
</evidence>
<evidence type="ECO:0000256" key="4">
    <source>
        <dbReference type="PIRSR" id="PIRSR606689-2"/>
    </source>
</evidence>
<dbReference type="GO" id="GO:0003924">
    <property type="term" value="F:GTPase activity"/>
    <property type="evidence" value="ECO:0007669"/>
    <property type="project" value="InterPro"/>
</dbReference>
<accession>A0A517L1Q3</accession>
<dbReference type="SMART" id="SM00177">
    <property type="entry name" value="ARF"/>
    <property type="match status" value="1"/>
</dbReference>
<keyword evidence="4" id="KW-0460">Magnesium</keyword>
<dbReference type="OrthoDB" id="427186at2759"/>
<evidence type="ECO:0000256" key="5">
    <source>
        <dbReference type="SAM" id="MobiDB-lite"/>
    </source>
</evidence>
<evidence type="ECO:0000256" key="3">
    <source>
        <dbReference type="PIRSR" id="PIRSR606689-1"/>
    </source>
</evidence>
<keyword evidence="2 3" id="KW-0342">GTP-binding</keyword>
<sequence>MEGFLGMLGLLKQSKERMVLLGNDASGKTTLLYRLKLGETVPTIPTIGFNIETFKYKRVGYTFRDIGRCDMIRPLWGRYETSATHALYIHSCSDTDRLEMSIEGMHLSIRHLLDEGAKNFFLVINKQDLVPIKDRQSIVSELHQRFEHELSRYDGNVDRKLTWKICDVPEFSAAAGIGIFETPDIIHTSIQRSNHEKTQPKSVVQACSVEQQVAEWNNRQLAFGSPFATGELLDWSHRERLRAGYFLLLDNLLQGRGVFETAEIFLDHFQRLKELNPERTRDTEHRTMSIFWLYMLQGAILTHKQKSSTSAWPTREDFQQVLLLSSYLMNSSLWKDYYSKDLMITPEAKEYWRLPDLQALPDFVSSYQQNHIKSGHYIIHAALVSVYGANFNAESPLTWKRYYSPELWYSIEARIAFMNPDVKPLPNVINFGARGSIEEVFDRQLDSTQLDMAAELPSMEDLAFRATLILEAVKTINEPNLHQVESHAHLLLYLYNNVAVQPGNSTESQSSPPSTASRATGAILNLTGPIVPTS</sequence>
<feature type="compositionally biased region" description="Polar residues" evidence="5">
    <location>
        <begin position="503"/>
        <end position="518"/>
    </location>
</feature>
<dbReference type="SUPFAM" id="SSF52540">
    <property type="entry name" value="P-loop containing nucleoside triphosphate hydrolases"/>
    <property type="match status" value="1"/>
</dbReference>
<dbReference type="Pfam" id="PF00025">
    <property type="entry name" value="Arf"/>
    <property type="match status" value="1"/>
</dbReference>
<feature type="region of interest" description="Disordered" evidence="5">
    <location>
        <begin position="503"/>
        <end position="522"/>
    </location>
</feature>
<reference evidence="6 7" key="1">
    <citation type="submission" date="2019-07" db="EMBL/GenBank/DDBJ databases">
        <title>Finished genome of Venturia effusa.</title>
        <authorList>
            <person name="Young C.A."/>
            <person name="Cox M.P."/>
            <person name="Ganley A.R.D."/>
            <person name="David W.J."/>
        </authorList>
    </citation>
    <scope>NUCLEOTIDE SEQUENCE [LARGE SCALE GENOMIC DNA]</scope>
    <source>
        <strain evidence="7">albino</strain>
    </source>
</reference>
<feature type="binding site" evidence="4">
    <location>
        <position position="46"/>
    </location>
    <ligand>
        <name>Mg(2+)</name>
        <dbReference type="ChEBI" id="CHEBI:18420"/>
    </ligand>
</feature>
<organism evidence="6 7">
    <name type="scientific">Venturia effusa</name>
    <dbReference type="NCBI Taxonomy" id="50376"/>
    <lineage>
        <taxon>Eukaryota</taxon>
        <taxon>Fungi</taxon>
        <taxon>Dikarya</taxon>
        <taxon>Ascomycota</taxon>
        <taxon>Pezizomycotina</taxon>
        <taxon>Dothideomycetes</taxon>
        <taxon>Pleosporomycetidae</taxon>
        <taxon>Venturiales</taxon>
        <taxon>Venturiaceae</taxon>
        <taxon>Venturia</taxon>
    </lineage>
</organism>
<protein>
    <recommendedName>
        <fullName evidence="8">ADP-ribosylation factor</fullName>
    </recommendedName>
</protein>
<evidence type="ECO:0008006" key="8">
    <source>
        <dbReference type="Google" id="ProtNLM"/>
    </source>
</evidence>
<gene>
    <name evidence="6" type="ORF">FKW77_008040</name>
</gene>
<dbReference type="AlphaFoldDB" id="A0A517L1Q3"/>
<keyword evidence="1 3" id="KW-0547">Nucleotide-binding</keyword>
<dbReference type="PROSITE" id="PS51417">
    <property type="entry name" value="ARF"/>
    <property type="match status" value="1"/>
</dbReference>
<dbReference type="Proteomes" id="UP000316270">
    <property type="component" value="Chromosome 3"/>
</dbReference>
<dbReference type="InterPro" id="IPR006689">
    <property type="entry name" value="Small_GTPase_ARF/SAR"/>
</dbReference>